<dbReference type="PANTHER" id="PTHR43480:SF1">
    <property type="entry name" value="ACYL-[ACYL-CARRIER-PROTEIN]--UDP-N-ACETYLGLUCOSAMINE O-ACYLTRANSFERASE, MITOCHONDRIAL-RELATED"/>
    <property type="match status" value="1"/>
</dbReference>
<feature type="domain" description="UDP N-acetylglucosamine O-acyltransferase C-terminal" evidence="8">
    <location>
        <begin position="184"/>
        <end position="265"/>
    </location>
</feature>
<evidence type="ECO:0000313" key="10">
    <source>
        <dbReference type="Proteomes" id="UP001332192"/>
    </source>
</evidence>
<dbReference type="EC" id="2.3.1.129" evidence="9"/>
<proteinExistence type="predicted"/>
<dbReference type="InterPro" id="IPR037157">
    <property type="entry name" value="Acetyltransf_C_sf"/>
</dbReference>
<evidence type="ECO:0000313" key="9">
    <source>
        <dbReference type="EMBL" id="WRP16902.1"/>
    </source>
</evidence>
<evidence type="ECO:0000256" key="5">
    <source>
        <dbReference type="ARBA" id="ARBA00022737"/>
    </source>
</evidence>
<reference evidence="9 10" key="1">
    <citation type="journal article" date="2024" name="Front. Microbiol.">
        <title>Novel thermophilic genera Geochorda gen. nov. and Carboxydochorda gen. nov. from the deep terrestrial subsurface reveal the ecophysiological diversity in the class Limnochordia.</title>
        <authorList>
            <person name="Karnachuk O.V."/>
            <person name="Lukina A.P."/>
            <person name="Avakyan M.R."/>
            <person name="Kadnikov V.V."/>
            <person name="Begmatov S."/>
            <person name="Beletsky A.V."/>
            <person name="Vlasova K.G."/>
            <person name="Novikov A.A."/>
            <person name="Shcherbakova V.A."/>
            <person name="Mardanov A.V."/>
            <person name="Ravin N.V."/>
        </authorList>
    </citation>
    <scope>NUCLEOTIDE SEQUENCE [LARGE SCALE GENOMIC DNA]</scope>
    <source>
        <strain evidence="9 10">L945</strain>
    </source>
</reference>
<dbReference type="InterPro" id="IPR029098">
    <property type="entry name" value="Acetyltransf_C"/>
</dbReference>
<dbReference type="Proteomes" id="UP001332192">
    <property type="component" value="Chromosome"/>
</dbReference>
<evidence type="ECO:0000259" key="8">
    <source>
        <dbReference type="Pfam" id="PF13720"/>
    </source>
</evidence>
<dbReference type="Pfam" id="PF00132">
    <property type="entry name" value="Hexapep"/>
    <property type="match status" value="1"/>
</dbReference>
<organism evidence="9 10">
    <name type="scientific">Carboxydichorda subterranea</name>
    <dbReference type="NCBI Taxonomy" id="3109565"/>
    <lineage>
        <taxon>Bacteria</taxon>
        <taxon>Bacillati</taxon>
        <taxon>Bacillota</taxon>
        <taxon>Limnochordia</taxon>
        <taxon>Limnochordales</taxon>
        <taxon>Geochordaceae</taxon>
        <taxon>Carboxydichorda</taxon>
    </lineage>
</organism>
<keyword evidence="6" id="KW-0443">Lipid metabolism</keyword>
<evidence type="ECO:0000256" key="2">
    <source>
        <dbReference type="ARBA" id="ARBA00022516"/>
    </source>
</evidence>
<dbReference type="PROSITE" id="PS00101">
    <property type="entry name" value="HEXAPEP_TRANSFERASES"/>
    <property type="match status" value="2"/>
</dbReference>
<dbReference type="EMBL" id="CP141615">
    <property type="protein sequence ID" value="WRP16902.1"/>
    <property type="molecule type" value="Genomic_DNA"/>
</dbReference>
<dbReference type="NCBIfam" id="NF003657">
    <property type="entry name" value="PRK05289.1"/>
    <property type="match status" value="1"/>
</dbReference>
<keyword evidence="3" id="KW-0441">Lipid A biosynthesis</keyword>
<keyword evidence="1" id="KW-0963">Cytoplasm</keyword>
<dbReference type="InterPro" id="IPR011004">
    <property type="entry name" value="Trimer_LpxA-like_sf"/>
</dbReference>
<dbReference type="Gene3D" id="2.160.10.10">
    <property type="entry name" value="Hexapeptide repeat proteins"/>
    <property type="match status" value="1"/>
</dbReference>
<dbReference type="NCBIfam" id="TIGR01852">
    <property type="entry name" value="lipid_A_lpxA"/>
    <property type="match status" value="1"/>
</dbReference>
<dbReference type="InterPro" id="IPR018357">
    <property type="entry name" value="Hexapep_transf_CS"/>
</dbReference>
<protein>
    <submittedName>
        <fullName evidence="9">Acyl-ACP--UDP-N-acetylglucosamine O-acyltransferase</fullName>
        <ecNumber evidence="9">2.3.1.129</ecNumber>
    </submittedName>
</protein>
<evidence type="ECO:0000256" key="6">
    <source>
        <dbReference type="ARBA" id="ARBA00023098"/>
    </source>
</evidence>
<dbReference type="Pfam" id="PF13720">
    <property type="entry name" value="Acetyltransf_11"/>
    <property type="match status" value="1"/>
</dbReference>
<dbReference type="GO" id="GO:0008780">
    <property type="term" value="F:acyl-[acyl-carrier-protein]-UDP-N-acetylglucosamine O-acyltransferase activity"/>
    <property type="evidence" value="ECO:0007669"/>
    <property type="project" value="UniProtKB-EC"/>
</dbReference>
<gene>
    <name evidence="9" type="primary">lpxA</name>
    <name evidence="9" type="ORF">U7230_12535</name>
</gene>
<keyword evidence="5" id="KW-0677">Repeat</keyword>
<dbReference type="Gene3D" id="1.20.1180.10">
    <property type="entry name" value="Udp N-acetylglucosamine O-acyltransferase, C-terminal domain"/>
    <property type="match status" value="1"/>
</dbReference>
<dbReference type="CDD" id="cd03351">
    <property type="entry name" value="LbH_UDP-GlcNAc_AT"/>
    <property type="match status" value="1"/>
</dbReference>
<name>A0ABZ1BVT3_9FIRM</name>
<keyword evidence="7 9" id="KW-0012">Acyltransferase</keyword>
<keyword evidence="4 9" id="KW-0808">Transferase</keyword>
<dbReference type="RefSeq" id="WP_324716174.1">
    <property type="nucleotide sequence ID" value="NZ_CP141615.1"/>
</dbReference>
<accession>A0ABZ1BVT3</accession>
<dbReference type="InterPro" id="IPR010137">
    <property type="entry name" value="Lipid_A_LpxA"/>
</dbReference>
<dbReference type="PANTHER" id="PTHR43480">
    <property type="entry name" value="ACYL-[ACYL-CARRIER-PROTEIN]--UDP-N-ACETYLGLUCOSAMINE O-ACYLTRANSFERASE"/>
    <property type="match status" value="1"/>
</dbReference>
<evidence type="ECO:0000256" key="7">
    <source>
        <dbReference type="ARBA" id="ARBA00023315"/>
    </source>
</evidence>
<dbReference type="PIRSF" id="PIRSF000456">
    <property type="entry name" value="UDP-GlcNAc_acltr"/>
    <property type="match status" value="1"/>
</dbReference>
<dbReference type="InterPro" id="IPR001451">
    <property type="entry name" value="Hexapep"/>
</dbReference>
<sequence>MSTGRSRTSVARDPTAVVAEGAELDESVAIGPYVVIEPGVTVAAGTRLDAFVVLKGPTSIGRDNRIGTGAVLGGEPQDLKYGGEPTRLVIGDANRIGAYVTISRGTPGGHGVTTIGNGNVLEDGAHVGHDCQVGDGVRLGAGAALAGHVVVDDGAEIGPLAGVHQFVHVGRFARIEGHAMVGRDVPPYVVVAGNPASVAGINEEAMRRRGLDAGVVAAVESALRLIYESGLRLEEAVARIERELPPVDEVRELVRFVRERHRGVIR</sequence>
<evidence type="ECO:0000256" key="4">
    <source>
        <dbReference type="ARBA" id="ARBA00022679"/>
    </source>
</evidence>
<evidence type="ECO:0000256" key="3">
    <source>
        <dbReference type="ARBA" id="ARBA00022556"/>
    </source>
</evidence>
<keyword evidence="10" id="KW-1185">Reference proteome</keyword>
<dbReference type="SUPFAM" id="SSF51161">
    <property type="entry name" value="Trimeric LpxA-like enzymes"/>
    <property type="match status" value="1"/>
</dbReference>
<keyword evidence="2" id="KW-0444">Lipid biosynthesis</keyword>
<evidence type="ECO:0000256" key="1">
    <source>
        <dbReference type="ARBA" id="ARBA00022490"/>
    </source>
</evidence>